<evidence type="ECO:0000313" key="2">
    <source>
        <dbReference type="Proteomes" id="UP000466332"/>
    </source>
</evidence>
<name>A0ABW9WKH5_9BURK</name>
<organism evidence="1 2">
    <name type="scientific">Duganella margarita</name>
    <dbReference type="NCBI Taxonomy" id="2692170"/>
    <lineage>
        <taxon>Bacteria</taxon>
        <taxon>Pseudomonadati</taxon>
        <taxon>Pseudomonadota</taxon>
        <taxon>Betaproteobacteria</taxon>
        <taxon>Burkholderiales</taxon>
        <taxon>Oxalobacteraceae</taxon>
        <taxon>Telluria group</taxon>
        <taxon>Duganella</taxon>
    </lineage>
</organism>
<dbReference type="RefSeq" id="WP_161046627.1">
    <property type="nucleotide sequence ID" value="NZ_WWCS01000014.1"/>
</dbReference>
<comment type="caution">
    <text evidence="1">The sequence shown here is derived from an EMBL/GenBank/DDBJ whole genome shotgun (WGS) entry which is preliminary data.</text>
</comment>
<reference evidence="1 2" key="1">
    <citation type="submission" date="2019-12" db="EMBL/GenBank/DDBJ databases">
        <title>Novel species isolated from a subtropical stream in China.</title>
        <authorList>
            <person name="Lu H."/>
        </authorList>
    </citation>
    <scope>NUCLEOTIDE SEQUENCE [LARGE SCALE GENOMIC DNA]</scope>
    <source>
        <strain evidence="1 2">FT109W</strain>
    </source>
</reference>
<accession>A0ABW9WKH5</accession>
<keyword evidence="2" id="KW-1185">Reference proteome</keyword>
<dbReference type="Proteomes" id="UP000466332">
    <property type="component" value="Unassembled WGS sequence"/>
</dbReference>
<proteinExistence type="predicted"/>
<sequence length="144" mass="16177">MTTSQRFAAWSSPRRLAELGEFYEAVNSAPESVSDAELIQRITGTFWPTNCWAFVEQAFAIIAPACAMRPHLVRELIAHPIEAMIAGGLLDENEVIAQGVAFANKIDPYVEPSPDGRRWLLEQLPKFEAEVVDVYRQKYHEASN</sequence>
<evidence type="ECO:0000313" key="1">
    <source>
        <dbReference type="EMBL" id="MYN41662.1"/>
    </source>
</evidence>
<protein>
    <submittedName>
        <fullName evidence="1">Uncharacterized protein</fullName>
    </submittedName>
</protein>
<gene>
    <name evidence="1" type="ORF">GTP55_20075</name>
</gene>
<dbReference type="EMBL" id="WWCS01000014">
    <property type="protein sequence ID" value="MYN41662.1"/>
    <property type="molecule type" value="Genomic_DNA"/>
</dbReference>